<dbReference type="GO" id="GO:0016787">
    <property type="term" value="F:hydrolase activity"/>
    <property type="evidence" value="ECO:0007669"/>
    <property type="project" value="UniProtKB-KW"/>
</dbReference>
<reference evidence="6 7" key="1">
    <citation type="submission" date="2024-05" db="EMBL/GenBank/DDBJ databases">
        <authorList>
            <person name="Zhao H."/>
            <person name="Xu Y."/>
            <person name="Lin S."/>
            <person name="Spain J.C."/>
            <person name="Zhou N.-Y."/>
        </authorList>
    </citation>
    <scope>NUCLEOTIDE SEQUENCE [LARGE SCALE GENOMIC DNA]</scope>
    <source>
        <strain evidence="6 7">NEAU-NG30</strain>
    </source>
</reference>
<comment type="caution">
    <text evidence="6">The sequence shown here is derived from an EMBL/GenBank/DDBJ whole genome shotgun (WGS) entry which is preliminary data.</text>
</comment>
<dbReference type="PROSITE" id="PS00893">
    <property type="entry name" value="NUDIX_BOX"/>
    <property type="match status" value="1"/>
</dbReference>
<evidence type="ECO:0000256" key="4">
    <source>
        <dbReference type="RuleBase" id="RU003476"/>
    </source>
</evidence>
<proteinExistence type="inferred from homology"/>
<dbReference type="CDD" id="cd02883">
    <property type="entry name" value="NUDIX_Hydrolase"/>
    <property type="match status" value="1"/>
</dbReference>
<dbReference type="EC" id="3.6.-.-" evidence="6"/>
<name>A0ABV0L6E0_9PSEU</name>
<dbReference type="Proteomes" id="UP001440984">
    <property type="component" value="Unassembled WGS sequence"/>
</dbReference>
<evidence type="ECO:0000256" key="2">
    <source>
        <dbReference type="ARBA" id="ARBA00005582"/>
    </source>
</evidence>
<evidence type="ECO:0000313" key="7">
    <source>
        <dbReference type="Proteomes" id="UP001440984"/>
    </source>
</evidence>
<feature type="domain" description="Nudix hydrolase" evidence="5">
    <location>
        <begin position="29"/>
        <end position="153"/>
    </location>
</feature>
<evidence type="ECO:0000256" key="1">
    <source>
        <dbReference type="ARBA" id="ARBA00001946"/>
    </source>
</evidence>
<dbReference type="Pfam" id="PF00293">
    <property type="entry name" value="NUDIX"/>
    <property type="match status" value="1"/>
</dbReference>
<dbReference type="RefSeq" id="WP_348947192.1">
    <property type="nucleotide sequence ID" value="NZ_JBDZYD010000001.1"/>
</dbReference>
<dbReference type="Gene3D" id="3.90.79.10">
    <property type="entry name" value="Nucleoside Triphosphate Pyrophosphohydrolase"/>
    <property type="match status" value="1"/>
</dbReference>
<dbReference type="PANTHER" id="PTHR43046">
    <property type="entry name" value="GDP-MANNOSE MANNOSYL HYDROLASE"/>
    <property type="match status" value="1"/>
</dbReference>
<sequence length="153" mass="16995">MARLPLRDRTGNLLVAVRRVAESELPRLVPLPAALVVAVHAGAVLMLFDRRRRQWELPGGMREPGERCREAAARELGEETGIHGVPLTFAAVAEFDLVAPARREFLAVYRTELVTAPRLVPSEEGLGFRWWPPREPVEADMSPLDAELAARVT</sequence>
<gene>
    <name evidence="6" type="ORF">ABJI51_02175</name>
</gene>
<keyword evidence="3 4" id="KW-0378">Hydrolase</keyword>
<comment type="cofactor">
    <cofactor evidence="1">
        <name>Mg(2+)</name>
        <dbReference type="ChEBI" id="CHEBI:18420"/>
    </cofactor>
</comment>
<evidence type="ECO:0000259" key="5">
    <source>
        <dbReference type="PROSITE" id="PS51462"/>
    </source>
</evidence>
<comment type="similarity">
    <text evidence="2 4">Belongs to the Nudix hydrolase family.</text>
</comment>
<dbReference type="InterPro" id="IPR020476">
    <property type="entry name" value="Nudix_hydrolase"/>
</dbReference>
<evidence type="ECO:0000256" key="3">
    <source>
        <dbReference type="ARBA" id="ARBA00022801"/>
    </source>
</evidence>
<accession>A0ABV0L6E0</accession>
<dbReference type="PRINTS" id="PR00502">
    <property type="entry name" value="NUDIXFAMILY"/>
</dbReference>
<dbReference type="PROSITE" id="PS51462">
    <property type="entry name" value="NUDIX"/>
    <property type="match status" value="1"/>
</dbReference>
<dbReference type="SUPFAM" id="SSF55811">
    <property type="entry name" value="Nudix"/>
    <property type="match status" value="1"/>
</dbReference>
<dbReference type="InterPro" id="IPR020084">
    <property type="entry name" value="NUDIX_hydrolase_CS"/>
</dbReference>
<protein>
    <submittedName>
        <fullName evidence="6">NUDIX hydrolase</fullName>
        <ecNumber evidence="6">3.6.-.-</ecNumber>
    </submittedName>
</protein>
<dbReference type="PANTHER" id="PTHR43046:SF14">
    <property type="entry name" value="MUTT_NUDIX FAMILY PROTEIN"/>
    <property type="match status" value="1"/>
</dbReference>
<dbReference type="InterPro" id="IPR015797">
    <property type="entry name" value="NUDIX_hydrolase-like_dom_sf"/>
</dbReference>
<keyword evidence="7" id="KW-1185">Reference proteome</keyword>
<dbReference type="EMBL" id="JBDZYD010000001">
    <property type="protein sequence ID" value="MEQ0557861.1"/>
    <property type="molecule type" value="Genomic_DNA"/>
</dbReference>
<evidence type="ECO:0000313" key="6">
    <source>
        <dbReference type="EMBL" id="MEQ0557861.1"/>
    </source>
</evidence>
<dbReference type="InterPro" id="IPR000086">
    <property type="entry name" value="NUDIX_hydrolase_dom"/>
</dbReference>
<organism evidence="6 7">
    <name type="scientific">Amycolatopsis melonis</name>
    <dbReference type="NCBI Taxonomy" id="3156488"/>
    <lineage>
        <taxon>Bacteria</taxon>
        <taxon>Bacillati</taxon>
        <taxon>Actinomycetota</taxon>
        <taxon>Actinomycetes</taxon>
        <taxon>Pseudonocardiales</taxon>
        <taxon>Pseudonocardiaceae</taxon>
        <taxon>Amycolatopsis</taxon>
    </lineage>
</organism>